<dbReference type="HOGENOM" id="CLU_996074_0_0_10"/>
<dbReference type="KEGG" id="bhl:Bache_1569"/>
<keyword evidence="3" id="KW-1185">Reference proteome</keyword>
<feature type="transmembrane region" description="Helical" evidence="1">
    <location>
        <begin position="179"/>
        <end position="204"/>
    </location>
</feature>
<feature type="transmembrane region" description="Helical" evidence="1">
    <location>
        <begin position="148"/>
        <end position="167"/>
    </location>
</feature>
<evidence type="ECO:0008006" key="4">
    <source>
        <dbReference type="Google" id="ProtNLM"/>
    </source>
</evidence>
<evidence type="ECO:0000313" key="3">
    <source>
        <dbReference type="Proteomes" id="UP000008630"/>
    </source>
</evidence>
<proteinExistence type="predicted"/>
<feature type="transmembrane region" description="Helical" evidence="1">
    <location>
        <begin position="61"/>
        <end position="81"/>
    </location>
</feature>
<organism evidence="2 3">
    <name type="scientific">Bacteroides helcogenes (strain ATCC 35417 / DSM 20613 / JCM 6297 / CCUG 15421 / P 36-108)</name>
    <dbReference type="NCBI Taxonomy" id="693979"/>
    <lineage>
        <taxon>Bacteria</taxon>
        <taxon>Pseudomonadati</taxon>
        <taxon>Bacteroidota</taxon>
        <taxon>Bacteroidia</taxon>
        <taxon>Bacteroidales</taxon>
        <taxon>Bacteroidaceae</taxon>
        <taxon>Bacteroides</taxon>
    </lineage>
</organism>
<keyword evidence="1" id="KW-0812">Transmembrane</keyword>
<keyword evidence="1" id="KW-0472">Membrane</keyword>
<protein>
    <recommendedName>
        <fullName evidence="4">Transmembrane protein</fullName>
    </recommendedName>
</protein>
<accession>E6SW99</accession>
<feature type="transmembrane region" description="Helical" evidence="1">
    <location>
        <begin position="236"/>
        <end position="259"/>
    </location>
</feature>
<name>E6SW99_BACT6</name>
<gene>
    <name evidence="2" type="ordered locus">Bache_1569</name>
</gene>
<sequence length="264" mass="29951">MRNHMKTINNTLDKFLLSWKFIVLIIVMQIILPPIATKGFQWENIGGIIIGTLSSAFIQNMYPYAWIFQILAIGMILLLVIRKEKVSRWFMFYAGCCFTLYTIIQNVALTEKYGLSIVTINVLMMMMVAFLWFRGALLGNCHFTFSNLNWKTGWTIPVAFFCLWWPMDMTQGATPDWNVIHLFTGGSALAFCPMTPIFLTLLILSKGDIDVTLLRVTAVVGFIIGCYNMGNFATDAGFYLGLYHLPLVGMSLYALLVSIKKKKS</sequence>
<evidence type="ECO:0000256" key="1">
    <source>
        <dbReference type="SAM" id="Phobius"/>
    </source>
</evidence>
<dbReference type="EMBL" id="CP002352">
    <property type="protein sequence ID" value="ADV43574.1"/>
    <property type="molecule type" value="Genomic_DNA"/>
</dbReference>
<reference evidence="2 3" key="2">
    <citation type="journal article" date="2011" name="Stand. Genomic Sci.">
        <title>Complete genome sequence of Bacteroides helcogenes type strain (P 36-108).</title>
        <authorList>
            <person name="Pati A."/>
            <person name="Gronow S."/>
            <person name="Zeytun A."/>
            <person name="Lapidus A."/>
            <person name="Nolan M."/>
            <person name="Hammon N."/>
            <person name="Deshpande S."/>
            <person name="Cheng J.F."/>
            <person name="Tapia R."/>
            <person name="Han C."/>
            <person name="Goodwin L."/>
            <person name="Pitluck S."/>
            <person name="Liolios K."/>
            <person name="Pagani I."/>
            <person name="Ivanova N."/>
            <person name="Mavromatis K."/>
            <person name="Chen A."/>
            <person name="Palaniappan K."/>
            <person name="Land M."/>
            <person name="Hauser L."/>
            <person name="Chang Y.J."/>
            <person name="Jeffries C.D."/>
            <person name="Detter J.C."/>
            <person name="Brambilla E."/>
            <person name="Rohde M."/>
            <person name="Goker M."/>
            <person name="Woyke T."/>
            <person name="Bristow J."/>
            <person name="Eisen J.A."/>
            <person name="Markowitz V."/>
            <person name="Hugenholtz P."/>
            <person name="Kyrpides N.C."/>
            <person name="Klenk H.P."/>
            <person name="Lucas S."/>
        </authorList>
    </citation>
    <scope>NUCLEOTIDE SEQUENCE [LARGE SCALE GENOMIC DNA]</scope>
    <source>
        <strain evidence="3">ATCC 35417 / DSM 20613 / JCM 6297 / CCUG 15421 / P 36-108</strain>
    </source>
</reference>
<reference key="1">
    <citation type="submission" date="2010-11" db="EMBL/GenBank/DDBJ databases">
        <title>The complete genome of Bacteroides helcogenes P 36-108.</title>
        <authorList>
            <consortium name="US DOE Joint Genome Institute (JGI-PGF)"/>
            <person name="Lucas S."/>
            <person name="Copeland A."/>
            <person name="Lapidus A."/>
            <person name="Bruce D."/>
            <person name="Goodwin L."/>
            <person name="Pitluck S."/>
            <person name="Kyrpides N."/>
            <person name="Mavromatis K."/>
            <person name="Ivanova N."/>
            <person name="Zeytun A."/>
            <person name="Brettin T."/>
            <person name="Detter J.C."/>
            <person name="Tapia R."/>
            <person name="Han C."/>
            <person name="Land M."/>
            <person name="Hauser L."/>
            <person name="Markowitz V."/>
            <person name="Cheng J.-F."/>
            <person name="Hugenholtz P."/>
            <person name="Woyke T."/>
            <person name="Wu D."/>
            <person name="Gronow S."/>
            <person name="Wellnitz S."/>
            <person name="Brambilla E."/>
            <person name="Klenk H.-P."/>
            <person name="Eisen J.A."/>
        </authorList>
    </citation>
    <scope>NUCLEOTIDE SEQUENCE</scope>
    <source>
        <strain>P 36-108</strain>
    </source>
</reference>
<evidence type="ECO:0000313" key="2">
    <source>
        <dbReference type="EMBL" id="ADV43574.1"/>
    </source>
</evidence>
<dbReference type="Proteomes" id="UP000008630">
    <property type="component" value="Chromosome"/>
</dbReference>
<keyword evidence="1" id="KW-1133">Transmembrane helix</keyword>
<dbReference type="STRING" id="693979.Bache_1569"/>
<feature type="transmembrane region" description="Helical" evidence="1">
    <location>
        <begin position="12"/>
        <end position="32"/>
    </location>
</feature>
<feature type="transmembrane region" description="Helical" evidence="1">
    <location>
        <begin position="90"/>
        <end position="109"/>
    </location>
</feature>
<feature type="transmembrane region" description="Helical" evidence="1">
    <location>
        <begin position="115"/>
        <end position="136"/>
    </location>
</feature>
<feature type="transmembrane region" description="Helical" evidence="1">
    <location>
        <begin position="211"/>
        <end position="230"/>
    </location>
</feature>
<dbReference type="eggNOG" id="ENOG5030B14">
    <property type="taxonomic scope" value="Bacteria"/>
</dbReference>
<dbReference type="AlphaFoldDB" id="E6SW99"/>